<dbReference type="Gene3D" id="3.40.50.1820">
    <property type="entry name" value="alpha/beta hydrolase"/>
    <property type="match status" value="1"/>
</dbReference>
<gene>
    <name evidence="6" type="ORF">IPOD504_LOCUS1029</name>
</gene>
<evidence type="ECO:0000313" key="6">
    <source>
        <dbReference type="EMBL" id="CAH2037121.1"/>
    </source>
</evidence>
<dbReference type="InterPro" id="IPR013818">
    <property type="entry name" value="Lipase"/>
</dbReference>
<organism evidence="6 7">
    <name type="scientific">Iphiclides podalirius</name>
    <name type="common">scarce swallowtail</name>
    <dbReference type="NCBI Taxonomy" id="110791"/>
    <lineage>
        <taxon>Eukaryota</taxon>
        <taxon>Metazoa</taxon>
        <taxon>Ecdysozoa</taxon>
        <taxon>Arthropoda</taxon>
        <taxon>Hexapoda</taxon>
        <taxon>Insecta</taxon>
        <taxon>Pterygota</taxon>
        <taxon>Neoptera</taxon>
        <taxon>Endopterygota</taxon>
        <taxon>Lepidoptera</taxon>
        <taxon>Glossata</taxon>
        <taxon>Ditrysia</taxon>
        <taxon>Papilionoidea</taxon>
        <taxon>Papilionidae</taxon>
        <taxon>Papilioninae</taxon>
        <taxon>Iphiclides</taxon>
    </lineage>
</organism>
<comment type="subcellular location">
    <subcellularLocation>
        <location evidence="1">Secreted</location>
    </subcellularLocation>
</comment>
<evidence type="ECO:0000256" key="2">
    <source>
        <dbReference type="ARBA" id="ARBA00010701"/>
    </source>
</evidence>
<keyword evidence="7" id="KW-1185">Reference proteome</keyword>
<evidence type="ECO:0000256" key="3">
    <source>
        <dbReference type="ARBA" id="ARBA00022525"/>
    </source>
</evidence>
<sequence length="334" mass="37394">MREEEAAGRRILLTSVHSNWGPFKAVLYSDWINCDHNKTFELYVGETDVYFYDFKNNYNASYKIDDALMGLTSSYNLDVTRKLIFFVPGYKSNINKKTEELIRQTFRDVPDTYLIIIDHSAYTSAQGGRRESYERSVTYAYSLGKRLGNLLADIRSKGYPSNKIHCIGHSLGAQMLGYAGTTYTNRTTEKIWRITGIDPAGPCFSNSFIDDQIRSGVAEYVEVYHCNAGGLGTTAVLADADFFLNKGRKQPDCHEGYIPAYGESEAAKCSHKACVKYWADTVPHPGWYLAWACDSYKAFAKGKCAANEVTIAGYSNPGNSTGVFYVSTDAYETH</sequence>
<name>A0ABN8HQJ9_9NEOP</name>
<comment type="similarity">
    <text evidence="2 4">Belongs to the AB hydrolase superfamily. Lipase family.</text>
</comment>
<proteinExistence type="inferred from homology"/>
<dbReference type="Proteomes" id="UP000837857">
    <property type="component" value="Chromosome 10"/>
</dbReference>
<keyword evidence="3" id="KW-0964">Secreted</keyword>
<dbReference type="InterPro" id="IPR000734">
    <property type="entry name" value="TAG_lipase"/>
</dbReference>
<protein>
    <recommendedName>
        <fullName evidence="5">Lipase domain-containing protein</fullName>
    </recommendedName>
</protein>
<evidence type="ECO:0000256" key="4">
    <source>
        <dbReference type="RuleBase" id="RU004262"/>
    </source>
</evidence>
<evidence type="ECO:0000259" key="5">
    <source>
        <dbReference type="Pfam" id="PF00151"/>
    </source>
</evidence>
<reference evidence="6" key="1">
    <citation type="submission" date="2022-03" db="EMBL/GenBank/DDBJ databases">
        <authorList>
            <person name="Martin H S."/>
        </authorList>
    </citation>
    <scope>NUCLEOTIDE SEQUENCE</scope>
</reference>
<dbReference type="PRINTS" id="PR00821">
    <property type="entry name" value="TAGLIPASE"/>
</dbReference>
<dbReference type="SUPFAM" id="SSF53474">
    <property type="entry name" value="alpha/beta-Hydrolases"/>
    <property type="match status" value="1"/>
</dbReference>
<feature type="non-terminal residue" evidence="6">
    <location>
        <position position="334"/>
    </location>
</feature>
<dbReference type="InterPro" id="IPR029058">
    <property type="entry name" value="AB_hydrolase_fold"/>
</dbReference>
<feature type="domain" description="Lipase" evidence="5">
    <location>
        <begin position="39"/>
        <end position="305"/>
    </location>
</feature>
<accession>A0ABN8HQJ9</accession>
<evidence type="ECO:0000256" key="1">
    <source>
        <dbReference type="ARBA" id="ARBA00004613"/>
    </source>
</evidence>
<dbReference type="EMBL" id="OW152822">
    <property type="protein sequence ID" value="CAH2037121.1"/>
    <property type="molecule type" value="Genomic_DNA"/>
</dbReference>
<dbReference type="Pfam" id="PF00151">
    <property type="entry name" value="Lipase"/>
    <property type="match status" value="1"/>
</dbReference>
<dbReference type="PANTHER" id="PTHR11610">
    <property type="entry name" value="LIPASE"/>
    <property type="match status" value="1"/>
</dbReference>
<evidence type="ECO:0000313" key="7">
    <source>
        <dbReference type="Proteomes" id="UP000837857"/>
    </source>
</evidence>